<feature type="transmembrane region" description="Helical" evidence="11">
    <location>
        <begin position="305"/>
        <end position="322"/>
    </location>
</feature>
<feature type="transmembrane region" description="Helical" evidence="11">
    <location>
        <begin position="367"/>
        <end position="383"/>
    </location>
</feature>
<dbReference type="RefSeq" id="XP_018298556.1">
    <property type="nucleotide sequence ID" value="XM_018429929.1"/>
</dbReference>
<dbReference type="FunCoup" id="A0A162Q6G7">
    <property type="interactions" value="102"/>
</dbReference>
<dbReference type="GO" id="GO:0000026">
    <property type="term" value="F:alpha-1,2-mannosyltransferase activity"/>
    <property type="evidence" value="ECO:0007669"/>
    <property type="project" value="TreeGrafter"/>
</dbReference>
<dbReference type="InterPro" id="IPR005599">
    <property type="entry name" value="GPI_mannosylTrfase"/>
</dbReference>
<sequence>MKTRQAILYVAFLWFRWLVSSLPGYLHPDEFFQSPEITAGPILGVETSIPWEYSPAHASRSIVIPFLTTGLPFWILRQVETWTNGEKQIIGTLSIFLTERTASFILSLLVDFSVINLYKTMEKDYLLPLFLVASSQVALVYYTRTFSNSIEAIILCLSLASYASFTKKGSLVSSFGLGFLLCLGIFTRITFGLFGLPIGLGFLLHALKGNSSSKPSFIGSLVSFALGASAVAGVCILADSLYFGTLQATVNDQPIVHFSQIVEALMNFSEFSFNLVGNFVITPLNNLKYNMNVDNLATHGLHPRYLHLIVNFPLLFGPLAIASLMDVTDTVVAAGDTLFSRIYYVALCTIVTAMAGLSTVPHQEARFLAPLLVPLVIVYTWNKTNLPKLFWFTWIIFNVITTFVFGVLHQGGIVPTMSYLQQQSTNIHGCEKLSSGDLACQLDFTSASFQSNYNVTTHILFLKTYMAPHHLLAYPTEWKDTSNIHVQIKDFGSDIESAERELEHRSGVVFHKDSQTKHKIDFAPSQEFPNSFERTLLVAPMTAMLPRIHKHRYLLVTSYNPHVSFDDMRLAANQTDQMTDPAKVMSLNVWLLLSEKDEN</sequence>
<dbReference type="GO" id="GO:0006506">
    <property type="term" value="P:GPI anchor biosynthetic process"/>
    <property type="evidence" value="ECO:0007669"/>
    <property type="project" value="UniProtKB-KW"/>
</dbReference>
<keyword evidence="8 11" id="KW-1133">Transmembrane helix</keyword>
<evidence type="ECO:0000256" key="3">
    <source>
        <dbReference type="ARBA" id="ARBA00022502"/>
    </source>
</evidence>
<dbReference type="InParanoid" id="A0A162Q6G7"/>
<feature type="transmembrane region" description="Helical" evidence="11">
    <location>
        <begin position="149"/>
        <end position="165"/>
    </location>
</feature>
<evidence type="ECO:0000256" key="4">
    <source>
        <dbReference type="ARBA" id="ARBA00022676"/>
    </source>
</evidence>
<keyword evidence="5" id="KW-0808">Transferase</keyword>
<evidence type="ECO:0000256" key="5">
    <source>
        <dbReference type="ARBA" id="ARBA00022679"/>
    </source>
</evidence>
<dbReference type="Pfam" id="PF03901">
    <property type="entry name" value="Glyco_transf_22"/>
    <property type="match status" value="1"/>
</dbReference>
<evidence type="ECO:0000256" key="7">
    <source>
        <dbReference type="ARBA" id="ARBA00022824"/>
    </source>
</evidence>
<dbReference type="PANTHER" id="PTHR22760:SF3">
    <property type="entry name" value="GPI MANNOSYLTRANSFERASE 4"/>
    <property type="match status" value="1"/>
</dbReference>
<dbReference type="GO" id="GO:0005789">
    <property type="term" value="C:endoplasmic reticulum membrane"/>
    <property type="evidence" value="ECO:0007669"/>
    <property type="project" value="UniProtKB-SubCell"/>
</dbReference>
<dbReference type="AlphaFoldDB" id="A0A162Q6G7"/>
<name>A0A162Q6G7_PHYB8</name>
<dbReference type="Proteomes" id="UP000077315">
    <property type="component" value="Unassembled WGS sequence"/>
</dbReference>
<organism evidence="12 13">
    <name type="scientific">Phycomyces blakesleeanus (strain ATCC 8743b / DSM 1359 / FGSC 10004 / NBRC 33097 / NRRL 1555)</name>
    <dbReference type="NCBI Taxonomy" id="763407"/>
    <lineage>
        <taxon>Eukaryota</taxon>
        <taxon>Fungi</taxon>
        <taxon>Fungi incertae sedis</taxon>
        <taxon>Mucoromycota</taxon>
        <taxon>Mucoromycotina</taxon>
        <taxon>Mucoromycetes</taxon>
        <taxon>Mucorales</taxon>
        <taxon>Phycomycetaceae</taxon>
        <taxon>Phycomyces</taxon>
    </lineage>
</organism>
<dbReference type="VEuPathDB" id="FungiDB:PHYBLDRAFT_138075"/>
<evidence type="ECO:0000256" key="11">
    <source>
        <dbReference type="RuleBase" id="RU363075"/>
    </source>
</evidence>
<evidence type="ECO:0000256" key="2">
    <source>
        <dbReference type="ARBA" id="ARBA00004687"/>
    </source>
</evidence>
<keyword evidence="13" id="KW-1185">Reference proteome</keyword>
<evidence type="ECO:0000313" key="13">
    <source>
        <dbReference type="Proteomes" id="UP000077315"/>
    </source>
</evidence>
<dbReference type="PANTHER" id="PTHR22760">
    <property type="entry name" value="GLYCOSYLTRANSFERASE"/>
    <property type="match status" value="1"/>
</dbReference>
<keyword evidence="3" id="KW-0337">GPI-anchor biosynthesis</keyword>
<dbReference type="OrthoDB" id="10066429at2759"/>
<evidence type="ECO:0000256" key="10">
    <source>
        <dbReference type="ARBA" id="ARBA00038466"/>
    </source>
</evidence>
<comment type="pathway">
    <text evidence="2">Glycolipid biosynthesis; glycosylphosphatidylinositol-anchor biosynthesis.</text>
</comment>
<reference evidence="13" key="1">
    <citation type="submission" date="2015-06" db="EMBL/GenBank/DDBJ databases">
        <title>Expansion of signal transduction pathways in fungi by whole-genome duplication.</title>
        <authorList>
            <consortium name="DOE Joint Genome Institute"/>
            <person name="Corrochano L.M."/>
            <person name="Kuo A."/>
            <person name="Marcet-Houben M."/>
            <person name="Polaino S."/>
            <person name="Salamov A."/>
            <person name="Villalobos J.M."/>
            <person name="Alvarez M.I."/>
            <person name="Avalos J."/>
            <person name="Benito E.P."/>
            <person name="Benoit I."/>
            <person name="Burger G."/>
            <person name="Camino L.P."/>
            <person name="Canovas D."/>
            <person name="Cerda-Olmedo E."/>
            <person name="Cheng J.-F."/>
            <person name="Dominguez A."/>
            <person name="Elias M."/>
            <person name="Eslava A.P."/>
            <person name="Glaser F."/>
            <person name="Grimwood J."/>
            <person name="Gutierrez G."/>
            <person name="Heitman J."/>
            <person name="Henrissat B."/>
            <person name="Iturriaga E.A."/>
            <person name="Lang B.F."/>
            <person name="Lavin J.L."/>
            <person name="Lee S."/>
            <person name="Li W."/>
            <person name="Lindquist E."/>
            <person name="Lopez-Garcia S."/>
            <person name="Luque E.M."/>
            <person name="Marcos A.T."/>
            <person name="Martin J."/>
            <person name="McCluskey K."/>
            <person name="Medina H.R."/>
            <person name="Miralles-Duran A."/>
            <person name="Miyazaki A."/>
            <person name="Munoz-Torres E."/>
            <person name="Oguiza J.A."/>
            <person name="Ohm R."/>
            <person name="Olmedo M."/>
            <person name="Orejas M."/>
            <person name="Ortiz-Castellanos L."/>
            <person name="Pisabarro A.G."/>
            <person name="Rodriguez-Romero J."/>
            <person name="Ruiz-Herrera J."/>
            <person name="Ruiz-Vazquez R."/>
            <person name="Sanz C."/>
            <person name="Schackwitz W."/>
            <person name="Schmutz J."/>
            <person name="Shahriari M."/>
            <person name="Shelest E."/>
            <person name="Silva-Franco F."/>
            <person name="Soanes D."/>
            <person name="Syed K."/>
            <person name="Tagua V.G."/>
            <person name="Talbot N.J."/>
            <person name="Thon M."/>
            <person name="De vries R.P."/>
            <person name="Wiebenga A."/>
            <person name="Yadav J.S."/>
            <person name="Braun E.L."/>
            <person name="Baker S."/>
            <person name="Garre V."/>
            <person name="Horwitz B."/>
            <person name="Torres-Martinez S."/>
            <person name="Idnurm A."/>
            <person name="Herrera-Estrella A."/>
            <person name="Gabaldon T."/>
            <person name="Grigoriev I.V."/>
        </authorList>
    </citation>
    <scope>NUCLEOTIDE SEQUENCE [LARGE SCALE GENOMIC DNA]</scope>
    <source>
        <strain evidence="13">NRRL 1555(-)</strain>
    </source>
</reference>
<feature type="transmembrane region" description="Helical" evidence="11">
    <location>
        <begin position="177"/>
        <end position="204"/>
    </location>
</feature>
<accession>A0A162Q6G7</accession>
<proteinExistence type="inferred from homology"/>
<feature type="transmembrane region" description="Helical" evidence="11">
    <location>
        <begin position="216"/>
        <end position="238"/>
    </location>
</feature>
<dbReference type="EC" id="2.4.1.-" evidence="11"/>
<feature type="transmembrane region" description="Helical" evidence="11">
    <location>
        <begin position="125"/>
        <end position="143"/>
    </location>
</feature>
<comment type="similarity">
    <text evidence="10">Belongs to the glycosyltransferase 22 family. PIGZ subfamily.</text>
</comment>
<evidence type="ECO:0000256" key="8">
    <source>
        <dbReference type="ARBA" id="ARBA00022989"/>
    </source>
</evidence>
<dbReference type="STRING" id="763407.A0A162Q6G7"/>
<comment type="subcellular location">
    <subcellularLocation>
        <location evidence="1 11">Endoplasmic reticulum membrane</location>
        <topology evidence="1 11">Multi-pass membrane protein</topology>
    </subcellularLocation>
</comment>
<feature type="transmembrane region" description="Helical" evidence="11">
    <location>
        <begin position="389"/>
        <end position="408"/>
    </location>
</feature>
<keyword evidence="4 11" id="KW-0328">Glycosyltransferase</keyword>
<gene>
    <name evidence="12" type="ORF">PHYBLDRAFT_138075</name>
</gene>
<feature type="transmembrane region" description="Helical" evidence="11">
    <location>
        <begin position="342"/>
        <end position="360"/>
    </location>
</feature>
<keyword evidence="9 11" id="KW-0472">Membrane</keyword>
<evidence type="ECO:0000256" key="6">
    <source>
        <dbReference type="ARBA" id="ARBA00022692"/>
    </source>
</evidence>
<keyword evidence="7 11" id="KW-0256">Endoplasmic reticulum</keyword>
<keyword evidence="6 11" id="KW-0812">Transmembrane</keyword>
<feature type="transmembrane region" description="Helical" evidence="11">
    <location>
        <begin position="7"/>
        <end position="26"/>
    </location>
</feature>
<evidence type="ECO:0000256" key="1">
    <source>
        <dbReference type="ARBA" id="ARBA00004477"/>
    </source>
</evidence>
<protein>
    <recommendedName>
        <fullName evidence="11">Mannosyltransferase</fullName>
        <ecNumber evidence="11">2.4.1.-</ecNumber>
    </recommendedName>
</protein>
<evidence type="ECO:0000313" key="12">
    <source>
        <dbReference type="EMBL" id="OAD80516.1"/>
    </source>
</evidence>
<dbReference type="EMBL" id="KV440971">
    <property type="protein sequence ID" value="OAD80516.1"/>
    <property type="molecule type" value="Genomic_DNA"/>
</dbReference>
<dbReference type="GeneID" id="28990835"/>
<evidence type="ECO:0000256" key="9">
    <source>
        <dbReference type="ARBA" id="ARBA00023136"/>
    </source>
</evidence>